<keyword evidence="1" id="KW-1133">Transmembrane helix</keyword>
<evidence type="ECO:0000256" key="1">
    <source>
        <dbReference type="SAM" id="Phobius"/>
    </source>
</evidence>
<dbReference type="RefSeq" id="XP_044551664.1">
    <property type="nucleotide sequence ID" value="XM_044688448.1"/>
</dbReference>
<proteinExistence type="predicted"/>
<dbReference type="SUPFAM" id="SSF48371">
    <property type="entry name" value="ARM repeat"/>
    <property type="match status" value="1"/>
</dbReference>
<feature type="transmembrane region" description="Helical" evidence="1">
    <location>
        <begin position="106"/>
        <end position="124"/>
    </location>
</feature>
<keyword evidence="1" id="KW-0472">Membrane</keyword>
<dbReference type="InterPro" id="IPR016024">
    <property type="entry name" value="ARM-type_fold"/>
</dbReference>
<keyword evidence="1" id="KW-0812">Transmembrane</keyword>
<protein>
    <submittedName>
        <fullName evidence="2">Uncharacterized protein</fullName>
    </submittedName>
</protein>
<gene>
    <name evidence="2" type="ORF">C9374_001266</name>
</gene>
<evidence type="ECO:0000313" key="2">
    <source>
        <dbReference type="EMBL" id="KAG2387672.1"/>
    </source>
</evidence>
<keyword evidence="3" id="KW-1185">Reference proteome</keyword>
<organism evidence="2 3">
    <name type="scientific">Naegleria lovaniensis</name>
    <name type="common">Amoeba</name>
    <dbReference type="NCBI Taxonomy" id="51637"/>
    <lineage>
        <taxon>Eukaryota</taxon>
        <taxon>Discoba</taxon>
        <taxon>Heterolobosea</taxon>
        <taxon>Tetramitia</taxon>
        <taxon>Eutetramitia</taxon>
        <taxon>Vahlkampfiidae</taxon>
        <taxon>Naegleria</taxon>
    </lineage>
</organism>
<reference evidence="2 3" key="1">
    <citation type="journal article" date="2018" name="BMC Genomics">
        <title>The genome of Naegleria lovaniensis, the basis for a comparative approach to unravel pathogenicity factors of the human pathogenic amoeba N. fowleri.</title>
        <authorList>
            <person name="Liechti N."/>
            <person name="Schurch N."/>
            <person name="Bruggmann R."/>
            <person name="Wittwer M."/>
        </authorList>
    </citation>
    <scope>NUCLEOTIDE SEQUENCE [LARGE SCALE GENOMIC DNA]</scope>
    <source>
        <strain evidence="2 3">ATCC 30569</strain>
    </source>
</reference>
<dbReference type="Proteomes" id="UP000816034">
    <property type="component" value="Unassembled WGS sequence"/>
</dbReference>
<dbReference type="EMBL" id="PYSW02000012">
    <property type="protein sequence ID" value="KAG2387672.1"/>
    <property type="molecule type" value="Genomic_DNA"/>
</dbReference>
<evidence type="ECO:0000313" key="3">
    <source>
        <dbReference type="Proteomes" id="UP000816034"/>
    </source>
</evidence>
<dbReference type="AlphaFoldDB" id="A0AA88KS21"/>
<accession>A0AA88KS21</accession>
<name>A0AA88KS21_NAELO</name>
<sequence length="512" mass="59707">MKATQAFQKAYHFLPIHNYNLSRQQAKSFLVILKESSSRFAVNNVEISNKNRRTIHTNFVLLKERMFDNEIDQQIYEREKEALMKGSGSEGETNTQEETGSGMTNFVVVSSLFICIWYGLTYWYDKVTTSIREMESFDWLMSGNLNTNTLSDTDETNISLTLYAIKGYFKEHQYMDEFYNPNFIKNIFKLALSKNNNLSEQALEIISLIFRKGSSPRLVELFYKTSIQNKDFNVIRMVIDNISSFQNTSSHISFEELSNLANMSSRDVQSIQQFESIDMRQTRAMVLREKRSLSLISHFFSNKHLLKHFLEDETYKNELINLFNKGNDLERFIALICMNGIVMSCVTKSNMRSLNETHPHLINAMNQSAMKVKDQIYKNHVAILSRHIETMNENTMVLSLKSPNSTNLLGSAIVSFICHLHMKYQVRIPVHRSIWRASVLFAYCIYHSTYQKSLSNFLSDRVHNKNASLPLAEYNKKWNDSEYKILFLNGMLWIITNSIVRNWFAFVPLLLF</sequence>
<dbReference type="GeneID" id="68093722"/>
<comment type="caution">
    <text evidence="2">The sequence shown here is derived from an EMBL/GenBank/DDBJ whole genome shotgun (WGS) entry which is preliminary data.</text>
</comment>